<dbReference type="OrthoDB" id="196165at2759"/>
<feature type="compositionally biased region" description="Acidic residues" evidence="3">
    <location>
        <begin position="822"/>
        <end position="837"/>
    </location>
</feature>
<dbReference type="GO" id="GO:0051286">
    <property type="term" value="C:cell tip"/>
    <property type="evidence" value="ECO:0007669"/>
    <property type="project" value="TreeGrafter"/>
</dbReference>
<dbReference type="FunFam" id="2.30.30.40:FF:000035">
    <property type="entry name" value="SH3 domain containing protein"/>
    <property type="match status" value="1"/>
</dbReference>
<dbReference type="GO" id="GO:0008104">
    <property type="term" value="P:intracellular protein localization"/>
    <property type="evidence" value="ECO:0007669"/>
    <property type="project" value="TreeGrafter"/>
</dbReference>
<feature type="region of interest" description="Disordered" evidence="3">
    <location>
        <begin position="1"/>
        <end position="43"/>
    </location>
</feature>
<feature type="domain" description="SH3" evidence="4">
    <location>
        <begin position="345"/>
        <end position="406"/>
    </location>
</feature>
<dbReference type="InterPro" id="IPR053039">
    <property type="entry name" value="Polarity_Bud-Selection_Reg"/>
</dbReference>
<name>A0A8K0NJP3_9HYPO</name>
<dbReference type="AlphaFoldDB" id="A0A8K0NJP3"/>
<dbReference type="GO" id="GO:0030950">
    <property type="term" value="P:establishment or maintenance of actin cytoskeleton polarity"/>
    <property type="evidence" value="ECO:0007669"/>
    <property type="project" value="TreeGrafter"/>
</dbReference>
<feature type="region of interest" description="Disordered" evidence="3">
    <location>
        <begin position="718"/>
        <end position="941"/>
    </location>
</feature>
<dbReference type="SUPFAM" id="SSF50044">
    <property type="entry name" value="SH3-domain"/>
    <property type="match status" value="1"/>
</dbReference>
<dbReference type="Proteomes" id="UP000811619">
    <property type="component" value="Unassembled WGS sequence"/>
</dbReference>
<evidence type="ECO:0000259" key="4">
    <source>
        <dbReference type="PROSITE" id="PS50002"/>
    </source>
</evidence>
<feature type="compositionally biased region" description="Basic and acidic residues" evidence="3">
    <location>
        <begin position="800"/>
        <end position="821"/>
    </location>
</feature>
<evidence type="ECO:0000313" key="5">
    <source>
        <dbReference type="EMBL" id="KAG5928541.1"/>
    </source>
</evidence>
<comment type="caution">
    <text evidence="5">The sequence shown here is derived from an EMBL/GenBank/DDBJ whole genome shotgun (WGS) entry which is preliminary data.</text>
</comment>
<feature type="region of interest" description="Disordered" evidence="3">
    <location>
        <begin position="474"/>
        <end position="549"/>
    </location>
</feature>
<organism evidence="5 6">
    <name type="scientific">Claviceps africana</name>
    <dbReference type="NCBI Taxonomy" id="83212"/>
    <lineage>
        <taxon>Eukaryota</taxon>
        <taxon>Fungi</taxon>
        <taxon>Dikarya</taxon>
        <taxon>Ascomycota</taxon>
        <taxon>Pezizomycotina</taxon>
        <taxon>Sordariomycetes</taxon>
        <taxon>Hypocreomycetidae</taxon>
        <taxon>Hypocreales</taxon>
        <taxon>Clavicipitaceae</taxon>
        <taxon>Claviceps</taxon>
    </lineage>
</organism>
<feature type="compositionally biased region" description="Basic and acidic residues" evidence="3">
    <location>
        <begin position="589"/>
        <end position="627"/>
    </location>
</feature>
<gene>
    <name evidence="5" type="ORF">E4U42_000458</name>
</gene>
<evidence type="ECO:0000256" key="1">
    <source>
        <dbReference type="ARBA" id="ARBA00022443"/>
    </source>
</evidence>
<dbReference type="SMART" id="SM00326">
    <property type="entry name" value="SH3"/>
    <property type="match status" value="1"/>
</dbReference>
<feature type="compositionally biased region" description="Polar residues" evidence="3">
    <location>
        <begin position="29"/>
        <end position="43"/>
    </location>
</feature>
<dbReference type="InterPro" id="IPR001452">
    <property type="entry name" value="SH3_domain"/>
</dbReference>
<feature type="compositionally biased region" description="Polar residues" evidence="3">
    <location>
        <begin position="843"/>
        <end position="854"/>
    </location>
</feature>
<sequence length="1017" mass="111526">MTRPSVIRADTLDLQGSAAPATKHHPNHSHQPPDTAPGTSASSIAPHQAQILREVAQETAEAETHNPTVSWSDGSANDTDKQNAQVQTAMYHQKQQDDLAIAQNGGVSSADEDDMDCESGSDMDDDLMDKISSSPSIEDGALYPALTPVAWPRRESSLTLLPLQLSTANAWKTAATTHCFIFATQVYHDEKESWMLLSGGAALVLDRTLNCDDKNQVNLTTANGFTGALVLNRKSSWAFVSTMVTHFFANGAERDQVEAWLSLKWYHPDALRNHDGHVLLHCQGSRDTVPRAHPVPVDLCLQLPTQGNGVVDQSSQSIDSFHYDNTLDDVNTYTDDECLLQPEDIDFEFVYALHTFVATVEGQANATKGDTMVLLDDSNSYWWLVRVVKDSSIGYLPAEHIETPTERLARLNKHRNIDLSATMLGDQAQKQKNSFKSMRRRRKTVTFSEPTYVDYSDFDYSTDDEDIDELFGSRPSAQQQHRQQTTQQNFVDDGATDESATVEPLKTRIAGQDKTGATQSSAELQMEDASRSSQESLEDRNDGISRSRNMVVRNTDSFFKDDSVETKKITLTPNLLRDDNTPRQSNESTTKDGRSTSSMDKIERELVSDREKKKLKDKDKKDKDKKSGGLRGFFSRKDKKKAGEDDDESFGKRSIDMMSDSRNSDDRSIEEHQQLSPDRTASQRQPSKLQKIPPSMSKTPAGIMQKPVELSSYLAEGRNNDVSNVPPVSMRIVGPDMSGTQHVSSNEGQDPDGTFASASKVERSVVSKLVPITGSGTGSNIKPQTTAKAKSPTGLDASDSAEKPDDALAERAAAEGEQEMHEEQDEEEGEREDDNDEAPPHETSVQNAQASQTVGAPLVAKTRLPATTAAAQVSQQSPKQDGSEKTGPSPSLNASNPPALMADTSSADDISLEASPSPKLAVERGSDLPRGGSSSSNGKEAAWDDTKLRAFFDESDHIRDLLVVVYDKTNVEPAGNDHPVVSGLFREQNAKLAEITTQLDNMLGDWLARKQRLRGAI</sequence>
<feature type="compositionally biased region" description="Low complexity" evidence="3">
    <location>
        <begin position="888"/>
        <end position="900"/>
    </location>
</feature>
<dbReference type="InterPro" id="IPR036028">
    <property type="entry name" value="SH3-like_dom_sf"/>
</dbReference>
<dbReference type="PROSITE" id="PS50002">
    <property type="entry name" value="SH3"/>
    <property type="match status" value="1"/>
</dbReference>
<dbReference type="GO" id="GO:0015630">
    <property type="term" value="C:microtubule cytoskeleton"/>
    <property type="evidence" value="ECO:0007669"/>
    <property type="project" value="TreeGrafter"/>
</dbReference>
<feature type="compositionally biased region" description="Low complexity" evidence="3">
    <location>
        <begin position="478"/>
        <end position="488"/>
    </location>
</feature>
<evidence type="ECO:0000256" key="2">
    <source>
        <dbReference type="PROSITE-ProRule" id="PRU00192"/>
    </source>
</evidence>
<feature type="compositionally biased region" description="Polar residues" evidence="3">
    <location>
        <begin position="778"/>
        <end position="788"/>
    </location>
</feature>
<dbReference type="EMBL" id="SRPY01000111">
    <property type="protein sequence ID" value="KAG5928541.1"/>
    <property type="molecule type" value="Genomic_DNA"/>
</dbReference>
<feature type="compositionally biased region" description="Polar residues" evidence="3">
    <location>
        <begin position="674"/>
        <end position="688"/>
    </location>
</feature>
<feature type="region of interest" description="Disordered" evidence="3">
    <location>
        <begin position="570"/>
        <end position="704"/>
    </location>
</feature>
<keyword evidence="6" id="KW-1185">Reference proteome</keyword>
<dbReference type="Gene3D" id="2.30.30.40">
    <property type="entry name" value="SH3 Domains"/>
    <property type="match status" value="1"/>
</dbReference>
<feature type="compositionally biased region" description="Polar residues" evidence="3">
    <location>
        <begin position="738"/>
        <end position="748"/>
    </location>
</feature>
<feature type="region of interest" description="Disordered" evidence="3">
    <location>
        <begin position="57"/>
        <end position="93"/>
    </location>
</feature>
<protein>
    <recommendedName>
        <fullName evidence="4">SH3 domain-containing protein</fullName>
    </recommendedName>
</protein>
<proteinExistence type="predicted"/>
<dbReference type="PANTHER" id="PTHR47775:SF1">
    <property type="entry name" value="BUD SITE SELECTION PROTEIN 14"/>
    <property type="match status" value="1"/>
</dbReference>
<feature type="compositionally biased region" description="Polar residues" evidence="3">
    <location>
        <begin position="65"/>
        <end position="90"/>
    </location>
</feature>
<accession>A0A8K0NJP3</accession>
<evidence type="ECO:0000256" key="3">
    <source>
        <dbReference type="SAM" id="MobiDB-lite"/>
    </source>
</evidence>
<dbReference type="PANTHER" id="PTHR47775">
    <property type="entry name" value="BUD SITE SELECTION PROTEIN 14"/>
    <property type="match status" value="1"/>
</dbReference>
<evidence type="ECO:0000313" key="6">
    <source>
        <dbReference type="Proteomes" id="UP000811619"/>
    </source>
</evidence>
<feature type="compositionally biased region" description="Basic and acidic residues" evidence="3">
    <location>
        <begin position="662"/>
        <end position="673"/>
    </location>
</feature>
<keyword evidence="1 2" id="KW-0728">SH3 domain</keyword>
<reference evidence="5" key="1">
    <citation type="journal article" date="2020" name="bioRxiv">
        <title>Whole genome comparisons of ergot fungi reveals the divergence and evolution of species within the genus Claviceps are the result of varying mechanisms driving genome evolution and host range expansion.</title>
        <authorList>
            <person name="Wyka S.A."/>
            <person name="Mondo S.J."/>
            <person name="Liu M."/>
            <person name="Dettman J."/>
            <person name="Nalam V."/>
            <person name="Broders K.D."/>
        </authorList>
    </citation>
    <scope>NUCLEOTIDE SEQUENCE</scope>
    <source>
        <strain evidence="5">CCC 489</strain>
    </source>
</reference>